<dbReference type="EMBL" id="KV453850">
    <property type="protein sequence ID" value="ODV86340.1"/>
    <property type="molecule type" value="Genomic_DNA"/>
</dbReference>
<organism evidence="1 2">
    <name type="scientific">[Candida] arabinofermentans NRRL YB-2248</name>
    <dbReference type="NCBI Taxonomy" id="983967"/>
    <lineage>
        <taxon>Eukaryota</taxon>
        <taxon>Fungi</taxon>
        <taxon>Dikarya</taxon>
        <taxon>Ascomycota</taxon>
        <taxon>Saccharomycotina</taxon>
        <taxon>Pichiomycetes</taxon>
        <taxon>Pichiales</taxon>
        <taxon>Pichiaceae</taxon>
        <taxon>Ogataea</taxon>
        <taxon>Ogataea/Candida clade</taxon>
    </lineage>
</organism>
<dbReference type="AlphaFoldDB" id="A0A1E4T3J6"/>
<evidence type="ECO:0000313" key="2">
    <source>
        <dbReference type="Proteomes" id="UP000094801"/>
    </source>
</evidence>
<reference evidence="2" key="1">
    <citation type="submission" date="2016-04" db="EMBL/GenBank/DDBJ databases">
        <title>Comparative genomics of biotechnologically important yeasts.</title>
        <authorList>
            <consortium name="DOE Joint Genome Institute"/>
            <person name="Riley R."/>
            <person name="Haridas S."/>
            <person name="Wolfe K.H."/>
            <person name="Lopes M.R."/>
            <person name="Hittinger C.T."/>
            <person name="Goker M."/>
            <person name="Salamov A."/>
            <person name="Wisecaver J."/>
            <person name="Long T.M."/>
            <person name="Aerts A.L."/>
            <person name="Barry K."/>
            <person name="Choi C."/>
            <person name="Clum A."/>
            <person name="Coughlan A.Y."/>
            <person name="Deshpande S."/>
            <person name="Douglass A.P."/>
            <person name="Hanson S.J."/>
            <person name="Klenk H.-P."/>
            <person name="Labutti K."/>
            <person name="Lapidus A."/>
            <person name="Lindquist E."/>
            <person name="Lipzen A."/>
            <person name="Meier-Kolthoff J.P."/>
            <person name="Ohm R.A."/>
            <person name="Otillar R.P."/>
            <person name="Pangilinan J."/>
            <person name="Peng Y."/>
            <person name="Rokas A."/>
            <person name="Rosa C.A."/>
            <person name="Scheuner C."/>
            <person name="Sibirny A.A."/>
            <person name="Slot J.C."/>
            <person name="Stielow J.B."/>
            <person name="Sun H."/>
            <person name="Kurtzman C.P."/>
            <person name="Blackwell M."/>
            <person name="Grigoriev I.V."/>
            <person name="Jeffries T.W."/>
        </authorList>
    </citation>
    <scope>NUCLEOTIDE SEQUENCE [LARGE SCALE GENOMIC DNA]</scope>
    <source>
        <strain evidence="2">NRRL YB-2248</strain>
    </source>
</reference>
<dbReference type="Proteomes" id="UP000094801">
    <property type="component" value="Unassembled WGS sequence"/>
</dbReference>
<proteinExistence type="predicted"/>
<gene>
    <name evidence="1" type="ORF">CANARDRAFT_27571</name>
</gene>
<protein>
    <submittedName>
        <fullName evidence="1">Uncharacterized protein</fullName>
    </submittedName>
</protein>
<name>A0A1E4T3J6_9ASCO</name>
<accession>A0A1E4T3J6</accession>
<sequence>MLLHATYVVPFNWRIFLLCKADQIFFDALPYFSRLFFQTLMHLLPWATSIWYSVEWGYKYHMLSGEEVFKHKAFHRNIHEM</sequence>
<keyword evidence="2" id="KW-1185">Reference proteome</keyword>
<evidence type="ECO:0000313" key="1">
    <source>
        <dbReference type="EMBL" id="ODV86340.1"/>
    </source>
</evidence>